<dbReference type="EMBL" id="CP106753">
    <property type="protein sequence ID" value="UXY16294.1"/>
    <property type="molecule type" value="Genomic_DNA"/>
</dbReference>
<dbReference type="CDD" id="cd18161">
    <property type="entry name" value="REC_hyHK_blue-like"/>
    <property type="match status" value="1"/>
</dbReference>
<dbReference type="EC" id="2.7.13.3" evidence="2"/>
<evidence type="ECO:0000313" key="10">
    <source>
        <dbReference type="Proteomes" id="UP001061302"/>
    </source>
</evidence>
<dbReference type="NCBIfam" id="TIGR00229">
    <property type="entry name" value="sensory_box"/>
    <property type="match status" value="1"/>
</dbReference>
<proteinExistence type="predicted"/>
<dbReference type="RefSeq" id="WP_263125750.1">
    <property type="nucleotide sequence ID" value="NZ_CP106753.1"/>
</dbReference>
<dbReference type="Gene3D" id="3.40.50.2300">
    <property type="match status" value="2"/>
</dbReference>
<dbReference type="SMART" id="SM00388">
    <property type="entry name" value="HisKA"/>
    <property type="match status" value="1"/>
</dbReference>
<dbReference type="SMART" id="SM00091">
    <property type="entry name" value="PAS"/>
    <property type="match status" value="2"/>
</dbReference>
<evidence type="ECO:0000256" key="4">
    <source>
        <dbReference type="PROSITE-ProRule" id="PRU00169"/>
    </source>
</evidence>
<dbReference type="PROSITE" id="PS50113">
    <property type="entry name" value="PAC"/>
    <property type="match status" value="1"/>
</dbReference>
<dbReference type="PROSITE" id="PS50109">
    <property type="entry name" value="HIS_KIN"/>
    <property type="match status" value="1"/>
</dbReference>
<feature type="coiled-coil region" evidence="5">
    <location>
        <begin position="298"/>
        <end position="343"/>
    </location>
</feature>
<dbReference type="InterPro" id="IPR000014">
    <property type="entry name" value="PAS"/>
</dbReference>
<keyword evidence="5" id="KW-0175">Coiled coil</keyword>
<keyword evidence="3 4" id="KW-0597">Phosphoprotein</keyword>
<dbReference type="Proteomes" id="UP001061302">
    <property type="component" value="Chromosome"/>
</dbReference>
<dbReference type="InterPro" id="IPR003594">
    <property type="entry name" value="HATPase_dom"/>
</dbReference>
<dbReference type="SMART" id="SM00387">
    <property type="entry name" value="HATPase_c"/>
    <property type="match status" value="1"/>
</dbReference>
<dbReference type="InterPro" id="IPR036890">
    <property type="entry name" value="HATPase_C_sf"/>
</dbReference>
<dbReference type="CDD" id="cd00082">
    <property type="entry name" value="HisKA"/>
    <property type="match status" value="1"/>
</dbReference>
<protein>
    <recommendedName>
        <fullName evidence="2">histidine kinase</fullName>
        <ecNumber evidence="2">2.7.13.3</ecNumber>
    </recommendedName>
</protein>
<evidence type="ECO:0000256" key="3">
    <source>
        <dbReference type="ARBA" id="ARBA00022553"/>
    </source>
</evidence>
<dbReference type="PANTHER" id="PTHR43065">
    <property type="entry name" value="SENSOR HISTIDINE KINASE"/>
    <property type="match status" value="1"/>
</dbReference>
<evidence type="ECO:0000256" key="1">
    <source>
        <dbReference type="ARBA" id="ARBA00000085"/>
    </source>
</evidence>
<dbReference type="Pfam" id="PF02518">
    <property type="entry name" value="HATPase_c"/>
    <property type="match status" value="1"/>
</dbReference>
<evidence type="ECO:0000256" key="2">
    <source>
        <dbReference type="ARBA" id="ARBA00012438"/>
    </source>
</evidence>
<feature type="domain" description="Response regulatory" evidence="7">
    <location>
        <begin position="595"/>
        <end position="711"/>
    </location>
</feature>
<dbReference type="SMART" id="SM00448">
    <property type="entry name" value="REC"/>
    <property type="match status" value="2"/>
</dbReference>
<dbReference type="InterPro" id="IPR001789">
    <property type="entry name" value="Sig_transdc_resp-reg_receiver"/>
</dbReference>
<evidence type="ECO:0000313" key="9">
    <source>
        <dbReference type="EMBL" id="UXY16294.1"/>
    </source>
</evidence>
<gene>
    <name evidence="9" type="ORF">N8I74_04550</name>
</gene>
<dbReference type="Gene3D" id="1.10.287.130">
    <property type="match status" value="1"/>
</dbReference>
<accession>A0ABY6DPL0</accession>
<dbReference type="CDD" id="cd16919">
    <property type="entry name" value="HATPase_CckA-like"/>
    <property type="match status" value="1"/>
</dbReference>
<feature type="domain" description="PAC" evidence="8">
    <location>
        <begin position="253"/>
        <end position="307"/>
    </location>
</feature>
<dbReference type="PROSITE" id="PS50110">
    <property type="entry name" value="RESPONSE_REGULATORY"/>
    <property type="match status" value="2"/>
</dbReference>
<dbReference type="Gene3D" id="3.30.565.10">
    <property type="entry name" value="Histidine kinase-like ATPase, C-terminal domain"/>
    <property type="match status" value="1"/>
</dbReference>
<evidence type="ECO:0000259" key="8">
    <source>
        <dbReference type="PROSITE" id="PS50113"/>
    </source>
</evidence>
<dbReference type="InterPro" id="IPR004358">
    <property type="entry name" value="Sig_transdc_His_kin-like_C"/>
</dbReference>
<dbReference type="CDD" id="cd00156">
    <property type="entry name" value="REC"/>
    <property type="match status" value="1"/>
</dbReference>
<dbReference type="InterPro" id="IPR035965">
    <property type="entry name" value="PAS-like_dom_sf"/>
</dbReference>
<feature type="modified residue" description="4-aspartylphosphate" evidence="4">
    <location>
        <position position="645"/>
    </location>
</feature>
<dbReference type="InterPro" id="IPR036097">
    <property type="entry name" value="HisK_dim/P_sf"/>
</dbReference>
<dbReference type="Pfam" id="PF08448">
    <property type="entry name" value="PAS_4"/>
    <property type="match status" value="2"/>
</dbReference>
<dbReference type="SUPFAM" id="SSF47384">
    <property type="entry name" value="Homodimeric domain of signal transducing histidine kinase"/>
    <property type="match status" value="1"/>
</dbReference>
<dbReference type="SUPFAM" id="SSF55785">
    <property type="entry name" value="PYP-like sensor domain (PAS domain)"/>
    <property type="match status" value="2"/>
</dbReference>
<dbReference type="InterPro" id="IPR011006">
    <property type="entry name" value="CheY-like_superfamily"/>
</dbReference>
<dbReference type="CDD" id="cd00130">
    <property type="entry name" value="PAS"/>
    <property type="match status" value="1"/>
</dbReference>
<dbReference type="Gene3D" id="3.30.450.20">
    <property type="entry name" value="PAS domain"/>
    <property type="match status" value="2"/>
</dbReference>
<feature type="coiled-coil region" evidence="5">
    <location>
        <begin position="138"/>
        <end position="178"/>
    </location>
</feature>
<feature type="domain" description="Histidine kinase" evidence="6">
    <location>
        <begin position="352"/>
        <end position="575"/>
    </location>
</feature>
<sequence length="840" mass="92576">MSLPSTAPDYQKLFRESATCKCLLDADFNFVDVSAGYCAVTQRSRQELLGRNLFEMFPADPGSTDSDHIEILRNSFQRVFDTGLPDTLPLIRYAIARLDASGRRVFEDAYWSASHYPVADQAGKVCFVLQHTQDVTEIQALRRALNAARQDVAVLGDEQEVLERARLAQEEKQRMDAERLHLRRLFEQAPGFMCVLRGPEHVFELANEAYYVLVGRRELIGCNVRQALPDMAGQGYFELLDQVYASGEAFIGREMRVLVQRDGGTPDEVFVDLIYQPIRGRDGRVSGIFVQGHDVTAQKHARDELAAYRNHLEQLVELRTRELADSEKERRQAERALLQTQKLEAIGKLTGGVAHDFNNVLQIIASNLQLLRGEAIGSAQGRQRLQGALAGVERGAKLASQLLSFARRQPLEPVVCNVGKLLSRMDALLHRALGEAIAVELVVGAGLWHCALDPNQLENVVLNLAINARDAMQGEGKLTIEVGNAMLDETYAAQHAEVKPGQYVMIAISDTGSGMSEEVAEKAFEPFFSTKPEGQGTGLGLSMVYGFVKQSGGHIKIYSELGEGTTVRIYLPRSLGEEIEPEAPPPVVVRGGSETVLVVEDDAEVRRAAVDMLTDLGYRVLKAENGDSALAVLQSGVPIDLLFTDVVMPGQLRSPQLATHAKTLHPGLEVLFTSGYTENAIVHGGRLDPGLHLLSKPYRREQLARKVRQLLDQRGRNTGPPAAAARSLRILLVEDNEILLSSLTEIIHESGHEPHAVTSAEAAIRVLNGTHFDALLTDVSLPGMSGIELAEQVQRHFPQMRIVIASGYVFSNEVQRRFGTNVSFVVKPYDLHQVEALFNS</sequence>
<evidence type="ECO:0000259" key="7">
    <source>
        <dbReference type="PROSITE" id="PS50110"/>
    </source>
</evidence>
<dbReference type="Pfam" id="PF00072">
    <property type="entry name" value="Response_reg"/>
    <property type="match status" value="2"/>
</dbReference>
<dbReference type="PANTHER" id="PTHR43065:SF49">
    <property type="entry name" value="HISTIDINE KINASE"/>
    <property type="match status" value="1"/>
</dbReference>
<organism evidence="9 10">
    <name type="scientific">Chitiniphilus purpureus</name>
    <dbReference type="NCBI Taxonomy" id="2981137"/>
    <lineage>
        <taxon>Bacteria</taxon>
        <taxon>Pseudomonadati</taxon>
        <taxon>Pseudomonadota</taxon>
        <taxon>Betaproteobacteria</taxon>
        <taxon>Neisseriales</taxon>
        <taxon>Chitinibacteraceae</taxon>
        <taxon>Chitiniphilus</taxon>
    </lineage>
</organism>
<evidence type="ECO:0000256" key="5">
    <source>
        <dbReference type="SAM" id="Coils"/>
    </source>
</evidence>
<dbReference type="PRINTS" id="PR00344">
    <property type="entry name" value="BCTRLSENSOR"/>
</dbReference>
<dbReference type="InterPro" id="IPR000700">
    <property type="entry name" value="PAS-assoc_C"/>
</dbReference>
<dbReference type="SUPFAM" id="SSF52172">
    <property type="entry name" value="CheY-like"/>
    <property type="match status" value="2"/>
</dbReference>
<evidence type="ECO:0000259" key="6">
    <source>
        <dbReference type="PROSITE" id="PS50109"/>
    </source>
</evidence>
<dbReference type="InterPro" id="IPR013656">
    <property type="entry name" value="PAS_4"/>
</dbReference>
<dbReference type="InterPro" id="IPR005467">
    <property type="entry name" value="His_kinase_dom"/>
</dbReference>
<reference evidence="9" key="1">
    <citation type="submission" date="2022-10" db="EMBL/GenBank/DDBJ databases">
        <title>Chitiniphilus purpureus sp. nov., a novel chitin-degrading bacterium isolated from crawfish pond sediment.</title>
        <authorList>
            <person name="Li K."/>
        </authorList>
    </citation>
    <scope>NUCLEOTIDE SEQUENCE</scope>
    <source>
        <strain evidence="9">CD1</strain>
    </source>
</reference>
<dbReference type="InterPro" id="IPR003661">
    <property type="entry name" value="HisK_dim/P_dom"/>
</dbReference>
<keyword evidence="10" id="KW-1185">Reference proteome</keyword>
<feature type="domain" description="Response regulatory" evidence="7">
    <location>
        <begin position="729"/>
        <end position="840"/>
    </location>
</feature>
<dbReference type="SUPFAM" id="SSF55874">
    <property type="entry name" value="ATPase domain of HSP90 chaperone/DNA topoisomerase II/histidine kinase"/>
    <property type="match status" value="1"/>
</dbReference>
<feature type="modified residue" description="4-aspartylphosphate" evidence="4">
    <location>
        <position position="778"/>
    </location>
</feature>
<name>A0ABY6DPL0_9NEIS</name>
<comment type="catalytic activity">
    <reaction evidence="1">
        <text>ATP + protein L-histidine = ADP + protein N-phospho-L-histidine.</text>
        <dbReference type="EC" id="2.7.13.3"/>
    </reaction>
</comment>